<dbReference type="AlphaFoldDB" id="A0A842IWP5"/>
<accession>A0A842IWP5</accession>
<dbReference type="RefSeq" id="WP_185788918.1">
    <property type="nucleotide sequence ID" value="NZ_JACLCP010000002.1"/>
</dbReference>
<keyword evidence="1" id="KW-0175">Coiled coil</keyword>
<evidence type="ECO:0000313" key="3">
    <source>
        <dbReference type="Proteomes" id="UP000533900"/>
    </source>
</evidence>
<sequence>MPFNLGDVSIEGTANLEVDNANFDFENLLQINSTFNPYTFGASLIIDIWSSNKNREQYQEQINLLREISRKLDELNKTAKQILKAINSLPEKFGKVLDIELLKTDLRSNWLLIDNTLMIFESVEDFMITKDEWNDITLAYNSVCTYEYRINHLSAIPKVTELLNFISQGIYSDYTKILIQRVIDRIKLYQKEIGESLVEITKEFITETIIKQKKRYLSFYKIESNLNEVSDLRLIETKIIKATVPGMHSPSEDNEVPQIRKMIEKSKNKFVENFNFLTDSFNNYEALKSILRDISKVDYKSELANSKNYIKSE</sequence>
<keyword evidence="3" id="KW-1185">Reference proteome</keyword>
<dbReference type="Proteomes" id="UP000533900">
    <property type="component" value="Unassembled WGS sequence"/>
</dbReference>
<name>A0A842IWP5_9FLAO</name>
<comment type="caution">
    <text evidence="2">The sequence shown here is derived from an EMBL/GenBank/DDBJ whole genome shotgun (WGS) entry which is preliminary data.</text>
</comment>
<evidence type="ECO:0000256" key="1">
    <source>
        <dbReference type="SAM" id="Coils"/>
    </source>
</evidence>
<protein>
    <submittedName>
        <fullName evidence="2">Uncharacterized protein</fullName>
    </submittedName>
</protein>
<reference evidence="2" key="1">
    <citation type="submission" date="2020-08" db="EMBL/GenBank/DDBJ databases">
        <title>Winogradskyella ouciana sp. nov., isolated from the hadal seawater of the Mariana Trench.</title>
        <authorList>
            <person name="He X."/>
        </authorList>
    </citation>
    <scope>NUCLEOTIDE SEQUENCE [LARGE SCALE GENOMIC DNA]</scope>
    <source>
        <strain evidence="2">KCTC 52348</strain>
    </source>
</reference>
<organism evidence="2 3">
    <name type="scientific">Winogradskyella flava</name>
    <dbReference type="NCBI Taxonomy" id="1884876"/>
    <lineage>
        <taxon>Bacteria</taxon>
        <taxon>Pseudomonadati</taxon>
        <taxon>Bacteroidota</taxon>
        <taxon>Flavobacteriia</taxon>
        <taxon>Flavobacteriales</taxon>
        <taxon>Flavobacteriaceae</taxon>
        <taxon>Winogradskyella</taxon>
    </lineage>
</organism>
<evidence type="ECO:0000313" key="2">
    <source>
        <dbReference type="EMBL" id="MBC2845208.1"/>
    </source>
</evidence>
<gene>
    <name evidence="2" type="ORF">H7F21_08895</name>
</gene>
<proteinExistence type="predicted"/>
<dbReference type="EMBL" id="JACLCP010000002">
    <property type="protein sequence ID" value="MBC2845208.1"/>
    <property type="molecule type" value="Genomic_DNA"/>
</dbReference>
<feature type="coiled-coil region" evidence="1">
    <location>
        <begin position="55"/>
        <end position="85"/>
    </location>
</feature>